<evidence type="ECO:0000313" key="2">
    <source>
        <dbReference type="EMBL" id="ADW16805.1"/>
    </source>
</evidence>
<organism evidence="2 3">
    <name type="scientific">Desulfobulbus propionicus (strain ATCC 33891 / DSM 2032 / VKM B-1956 / 1pr3)</name>
    <dbReference type="NCBI Taxonomy" id="577650"/>
    <lineage>
        <taxon>Bacteria</taxon>
        <taxon>Pseudomonadati</taxon>
        <taxon>Thermodesulfobacteriota</taxon>
        <taxon>Desulfobulbia</taxon>
        <taxon>Desulfobulbales</taxon>
        <taxon>Desulfobulbaceae</taxon>
        <taxon>Desulfobulbus</taxon>
    </lineage>
</organism>
<protein>
    <submittedName>
        <fullName evidence="2">Uncharacterized protein</fullName>
    </submittedName>
</protein>
<sequence length="65" mass="6822">MTTQIINKNETKTDVAQETSKFTVRIVMTMAGLIGIWALACLIGGLASGGVGNLIQGYISTIIGH</sequence>
<dbReference type="EMBL" id="CP002364">
    <property type="protein sequence ID" value="ADW16805.1"/>
    <property type="molecule type" value="Genomic_DNA"/>
</dbReference>
<feature type="transmembrane region" description="Helical" evidence="1">
    <location>
        <begin position="26"/>
        <end position="47"/>
    </location>
</feature>
<name>A0A7U3YK09_DESPD</name>
<dbReference type="RefSeq" id="WP_015723350.1">
    <property type="nucleotide sequence ID" value="NC_014972.1"/>
</dbReference>
<keyword evidence="1" id="KW-0812">Transmembrane</keyword>
<evidence type="ECO:0000256" key="1">
    <source>
        <dbReference type="SAM" id="Phobius"/>
    </source>
</evidence>
<keyword evidence="1" id="KW-1133">Transmembrane helix</keyword>
<keyword evidence="3" id="KW-1185">Reference proteome</keyword>
<gene>
    <name evidence="2" type="ordered locus">Despr_0629</name>
</gene>
<reference evidence="2 3" key="1">
    <citation type="journal article" date="2011" name="Stand. Genomic Sci.">
        <title>Complete genome sequence of Desulfobulbus propionicus type strain (1pr3).</title>
        <authorList>
            <person name="Pagani I."/>
            <person name="Lapidus A."/>
            <person name="Nolan M."/>
            <person name="Lucas S."/>
            <person name="Hammon N."/>
            <person name="Deshpande S."/>
            <person name="Cheng J.F."/>
            <person name="Chertkov O."/>
            <person name="Davenport K."/>
            <person name="Tapia R."/>
            <person name="Han C."/>
            <person name="Goodwin L."/>
            <person name="Pitluck S."/>
            <person name="Liolios K."/>
            <person name="Mavromatis K."/>
            <person name="Ivanova N."/>
            <person name="Mikhailova N."/>
            <person name="Pati A."/>
            <person name="Chen A."/>
            <person name="Palaniappan K."/>
            <person name="Land M."/>
            <person name="Hauser L."/>
            <person name="Chang Y.J."/>
            <person name="Jeffries C.D."/>
            <person name="Detter J.C."/>
            <person name="Brambilla E."/>
            <person name="Kannan K.P."/>
            <person name="Djao O.D."/>
            <person name="Rohde M."/>
            <person name="Pukall R."/>
            <person name="Spring S."/>
            <person name="Goker M."/>
            <person name="Sikorski J."/>
            <person name="Woyke T."/>
            <person name="Bristow J."/>
            <person name="Eisen J.A."/>
            <person name="Markowitz V."/>
            <person name="Hugenholtz P."/>
            <person name="Kyrpides N.C."/>
            <person name="Klenk H.P."/>
        </authorList>
    </citation>
    <scope>NUCLEOTIDE SEQUENCE [LARGE SCALE GENOMIC DNA]</scope>
    <source>
        <strain evidence="3">ATCC 33891 / DSM 2032 / 1pr3</strain>
    </source>
</reference>
<keyword evidence="1" id="KW-0472">Membrane</keyword>
<dbReference type="AlphaFoldDB" id="A0A7U3YK09"/>
<dbReference type="KEGG" id="dpr:Despr_0629"/>
<dbReference type="Proteomes" id="UP000006365">
    <property type="component" value="Chromosome"/>
</dbReference>
<accession>A0A7U3YK09</accession>
<proteinExistence type="predicted"/>
<evidence type="ECO:0000313" key="3">
    <source>
        <dbReference type="Proteomes" id="UP000006365"/>
    </source>
</evidence>